<dbReference type="SUPFAM" id="SSF50939">
    <property type="entry name" value="Sialidases"/>
    <property type="match status" value="1"/>
</dbReference>
<dbReference type="Gene3D" id="2.40.220.10">
    <property type="entry name" value="Intramolecular Trans-sialidase, Domain 3"/>
    <property type="match status" value="1"/>
</dbReference>
<sequence>MMANKQTLFCGTNTDFLSAELVKEANEANSGVAFRIPSLVNVDGTLVAAIDKAHVPTDWGFIEIAVRTSTDGGKNWSDIKTIATPPARVINSDKENTATAFYIDPCMAVAPNGDIVLLVTYYPESKGLFNKKMMDKNKVAYASFDGKTVPLIYDRDGNFYYVLESGKVLDKSKKATAYKVNFADGELYENDKYVGNIFLNGAKSKDNATEGTTYGAPLKAVKRSYVFMLRSSDKGATWSKPVDITGDILNQNRDGFFLGIAPGNAITTKSGRLVFPLYTLKGSVCIYSDDNGNTWRRNEAVPFTPNIDEWTLAEGPDGNLYSFSRARGYKTTPAAISYDNGISWVKTKNAKFKAPKCQKNCFIDGEKVYVSHPSKKGRNDGVISTGTFEYDKKGKCKGIKWSKEDIKINEGFFAYSCMTKIDNNTIGILYEDQPSSHIVFETIKL</sequence>
<dbReference type="GO" id="GO:0006689">
    <property type="term" value="P:ganglioside catabolic process"/>
    <property type="evidence" value="ECO:0007669"/>
    <property type="project" value="TreeGrafter"/>
</dbReference>
<evidence type="ECO:0000256" key="2">
    <source>
        <dbReference type="ARBA" id="ARBA00009348"/>
    </source>
</evidence>
<dbReference type="AlphaFoldDB" id="A0A1T4KWY5"/>
<dbReference type="Proteomes" id="UP000190657">
    <property type="component" value="Unassembled WGS sequence"/>
</dbReference>
<organism evidence="5 6">
    <name type="scientific">Eubacterium coprostanoligenes</name>
    <dbReference type="NCBI Taxonomy" id="290054"/>
    <lineage>
        <taxon>Bacteria</taxon>
        <taxon>Bacillati</taxon>
        <taxon>Bacillota</taxon>
        <taxon>Clostridia</taxon>
        <taxon>Eubacteriales</taxon>
        <taxon>Eubacteriaceae</taxon>
        <taxon>Eubacterium</taxon>
    </lineage>
</organism>
<dbReference type="GO" id="GO:0016020">
    <property type="term" value="C:membrane"/>
    <property type="evidence" value="ECO:0007669"/>
    <property type="project" value="TreeGrafter"/>
</dbReference>
<comment type="similarity">
    <text evidence="2">Belongs to the glycosyl hydrolase 33 family.</text>
</comment>
<dbReference type="PANTHER" id="PTHR10628:SF30">
    <property type="entry name" value="EXO-ALPHA-SIALIDASE"/>
    <property type="match status" value="1"/>
</dbReference>
<accession>A0A1T4KWY5</accession>
<dbReference type="Pfam" id="PF13088">
    <property type="entry name" value="BNR_2"/>
    <property type="match status" value="1"/>
</dbReference>
<dbReference type="STRING" id="290054.SAMN02745114_00657"/>
<proteinExistence type="inferred from homology"/>
<dbReference type="InterPro" id="IPR036278">
    <property type="entry name" value="Sialidase_sf"/>
</dbReference>
<evidence type="ECO:0000256" key="1">
    <source>
        <dbReference type="ARBA" id="ARBA00000427"/>
    </source>
</evidence>
<evidence type="ECO:0000259" key="4">
    <source>
        <dbReference type="Pfam" id="PF13088"/>
    </source>
</evidence>
<protein>
    <recommendedName>
        <fullName evidence="3">exo-alpha-sialidase</fullName>
        <ecNumber evidence="3">3.2.1.18</ecNumber>
    </recommendedName>
</protein>
<evidence type="ECO:0000313" key="6">
    <source>
        <dbReference type="Proteomes" id="UP000190657"/>
    </source>
</evidence>
<dbReference type="InterPro" id="IPR023364">
    <property type="entry name" value="Trans_sialidase_dom3"/>
</dbReference>
<dbReference type="InterPro" id="IPR026856">
    <property type="entry name" value="Sialidase_fam"/>
</dbReference>
<dbReference type="Gene3D" id="2.120.10.10">
    <property type="match status" value="1"/>
</dbReference>
<dbReference type="GO" id="GO:0004308">
    <property type="term" value="F:exo-alpha-sialidase activity"/>
    <property type="evidence" value="ECO:0007669"/>
    <property type="project" value="UniProtKB-EC"/>
</dbReference>
<feature type="domain" description="Sialidase" evidence="4">
    <location>
        <begin position="221"/>
        <end position="372"/>
    </location>
</feature>
<reference evidence="5 6" key="1">
    <citation type="submission" date="2017-02" db="EMBL/GenBank/DDBJ databases">
        <authorList>
            <person name="Peterson S.W."/>
        </authorList>
    </citation>
    <scope>NUCLEOTIDE SEQUENCE [LARGE SCALE GENOMIC DNA]</scope>
    <source>
        <strain evidence="5 6">ATCC 51222</strain>
    </source>
</reference>
<keyword evidence="6" id="KW-1185">Reference proteome</keyword>
<dbReference type="InterPro" id="IPR011040">
    <property type="entry name" value="Sialidase"/>
</dbReference>
<evidence type="ECO:0000256" key="3">
    <source>
        <dbReference type="ARBA" id="ARBA00012733"/>
    </source>
</evidence>
<dbReference type="GO" id="GO:0005737">
    <property type="term" value="C:cytoplasm"/>
    <property type="evidence" value="ECO:0007669"/>
    <property type="project" value="TreeGrafter"/>
</dbReference>
<evidence type="ECO:0000313" key="5">
    <source>
        <dbReference type="EMBL" id="SJZ46858.1"/>
    </source>
</evidence>
<comment type="catalytic activity">
    <reaction evidence="1">
        <text>Hydrolysis of alpha-(2-&gt;3)-, alpha-(2-&gt;6)-, alpha-(2-&gt;8)- glycosidic linkages of terminal sialic acid residues in oligosaccharides, glycoproteins, glycolipids, colominic acid and synthetic substrates.</text>
        <dbReference type="EC" id="3.2.1.18"/>
    </reaction>
</comment>
<dbReference type="PANTHER" id="PTHR10628">
    <property type="entry name" value="SIALIDASE"/>
    <property type="match status" value="1"/>
</dbReference>
<dbReference type="EC" id="3.2.1.18" evidence="3"/>
<dbReference type="EMBL" id="FUWW01000005">
    <property type="protein sequence ID" value="SJZ46858.1"/>
    <property type="molecule type" value="Genomic_DNA"/>
</dbReference>
<gene>
    <name evidence="5" type="ORF">SAMN02745114_00657</name>
</gene>
<dbReference type="CDD" id="cd15482">
    <property type="entry name" value="Sialidase_non-viral"/>
    <property type="match status" value="1"/>
</dbReference>
<dbReference type="GO" id="GO:0009313">
    <property type="term" value="P:oligosaccharide catabolic process"/>
    <property type="evidence" value="ECO:0007669"/>
    <property type="project" value="TreeGrafter"/>
</dbReference>
<name>A0A1T4KWY5_9FIRM</name>